<feature type="compositionally biased region" description="Low complexity" evidence="1">
    <location>
        <begin position="67"/>
        <end position="84"/>
    </location>
</feature>
<proteinExistence type="predicted"/>
<reference evidence="2 3" key="1">
    <citation type="submission" date="2020-07" db="EMBL/GenBank/DDBJ databases">
        <title>Comparative genomics of pyrophilous fungi reveals a link between fire events and developmental genes.</title>
        <authorList>
            <consortium name="DOE Joint Genome Institute"/>
            <person name="Steindorff A.S."/>
            <person name="Carver A."/>
            <person name="Calhoun S."/>
            <person name="Stillman K."/>
            <person name="Liu H."/>
            <person name="Lipzen A."/>
            <person name="Pangilinan J."/>
            <person name="Labutti K."/>
            <person name="Bruns T.D."/>
            <person name="Grigoriev I.V."/>
        </authorList>
    </citation>
    <scope>NUCLEOTIDE SEQUENCE [LARGE SCALE GENOMIC DNA]</scope>
    <source>
        <strain evidence="2 3">CBS 144469</strain>
    </source>
</reference>
<dbReference type="EMBL" id="JACGCI010000029">
    <property type="protein sequence ID" value="KAF6755581.1"/>
    <property type="molecule type" value="Genomic_DNA"/>
</dbReference>
<accession>A0A8H6I1C1</accession>
<dbReference type="Proteomes" id="UP000521943">
    <property type="component" value="Unassembled WGS sequence"/>
</dbReference>
<protein>
    <submittedName>
        <fullName evidence="2">Uncharacterized protein</fullName>
    </submittedName>
</protein>
<feature type="region of interest" description="Disordered" evidence="1">
    <location>
        <begin position="56"/>
        <end position="97"/>
    </location>
</feature>
<sequence length="182" mass="18577">MAMSTDRALKPSSPSPSPQLATPIVQLLASATRSAHHRPTLFSYFPPAERIAARAAKPKNRGWEKMASPTSPTASPPGASVTSPIAGGNGGWGKGGGGGGVGSTAGWGGCRLGREASLLALVALAKKTASVAVLLARGMVYQPDLFGLPLALIHTLTRSRNLDVRLAACLCATHILCASRAS</sequence>
<dbReference type="AlphaFoldDB" id="A0A8H6I1C1"/>
<feature type="region of interest" description="Disordered" evidence="1">
    <location>
        <begin position="1"/>
        <end position="22"/>
    </location>
</feature>
<evidence type="ECO:0000313" key="2">
    <source>
        <dbReference type="EMBL" id="KAF6755581.1"/>
    </source>
</evidence>
<evidence type="ECO:0000313" key="3">
    <source>
        <dbReference type="Proteomes" id="UP000521943"/>
    </source>
</evidence>
<feature type="compositionally biased region" description="Gly residues" evidence="1">
    <location>
        <begin position="87"/>
        <end position="97"/>
    </location>
</feature>
<gene>
    <name evidence="2" type="ORF">DFP72DRAFT_1067387</name>
</gene>
<name>A0A8H6I1C1_9AGAR</name>
<evidence type="ECO:0000256" key="1">
    <source>
        <dbReference type="SAM" id="MobiDB-lite"/>
    </source>
</evidence>
<comment type="caution">
    <text evidence="2">The sequence shown here is derived from an EMBL/GenBank/DDBJ whole genome shotgun (WGS) entry which is preliminary data.</text>
</comment>
<keyword evidence="3" id="KW-1185">Reference proteome</keyword>
<organism evidence="2 3">
    <name type="scientific">Ephemerocybe angulata</name>
    <dbReference type="NCBI Taxonomy" id="980116"/>
    <lineage>
        <taxon>Eukaryota</taxon>
        <taxon>Fungi</taxon>
        <taxon>Dikarya</taxon>
        <taxon>Basidiomycota</taxon>
        <taxon>Agaricomycotina</taxon>
        <taxon>Agaricomycetes</taxon>
        <taxon>Agaricomycetidae</taxon>
        <taxon>Agaricales</taxon>
        <taxon>Agaricineae</taxon>
        <taxon>Psathyrellaceae</taxon>
        <taxon>Ephemerocybe</taxon>
    </lineage>
</organism>